<accession>A0ACB9DQ34</accession>
<organism evidence="1 2">
    <name type="scientific">Arctium lappa</name>
    <name type="common">Greater burdock</name>
    <name type="synonym">Lappa major</name>
    <dbReference type="NCBI Taxonomy" id="4217"/>
    <lineage>
        <taxon>Eukaryota</taxon>
        <taxon>Viridiplantae</taxon>
        <taxon>Streptophyta</taxon>
        <taxon>Embryophyta</taxon>
        <taxon>Tracheophyta</taxon>
        <taxon>Spermatophyta</taxon>
        <taxon>Magnoliopsida</taxon>
        <taxon>eudicotyledons</taxon>
        <taxon>Gunneridae</taxon>
        <taxon>Pentapetalae</taxon>
        <taxon>asterids</taxon>
        <taxon>campanulids</taxon>
        <taxon>Asterales</taxon>
        <taxon>Asteraceae</taxon>
        <taxon>Carduoideae</taxon>
        <taxon>Cardueae</taxon>
        <taxon>Arctiinae</taxon>
        <taxon>Arctium</taxon>
    </lineage>
</organism>
<reference evidence="1 2" key="2">
    <citation type="journal article" date="2022" name="Mol. Ecol. Resour.">
        <title>The genomes of chicory, endive, great burdock and yacon provide insights into Asteraceae paleo-polyploidization history and plant inulin production.</title>
        <authorList>
            <person name="Fan W."/>
            <person name="Wang S."/>
            <person name="Wang H."/>
            <person name="Wang A."/>
            <person name="Jiang F."/>
            <person name="Liu H."/>
            <person name="Zhao H."/>
            <person name="Xu D."/>
            <person name="Zhang Y."/>
        </authorList>
    </citation>
    <scope>NUCLEOTIDE SEQUENCE [LARGE SCALE GENOMIC DNA]</scope>
    <source>
        <strain evidence="2">cv. Niubang</strain>
    </source>
</reference>
<gene>
    <name evidence="1" type="ORF">L6452_11310</name>
</gene>
<dbReference type="EMBL" id="CM042049">
    <property type="protein sequence ID" value="KAI3748316.1"/>
    <property type="molecule type" value="Genomic_DNA"/>
</dbReference>
<dbReference type="Proteomes" id="UP001055879">
    <property type="component" value="Linkage Group LG03"/>
</dbReference>
<evidence type="ECO:0000313" key="1">
    <source>
        <dbReference type="EMBL" id="KAI3748316.1"/>
    </source>
</evidence>
<protein>
    <submittedName>
        <fullName evidence="1">Uncharacterized protein</fullName>
    </submittedName>
</protein>
<name>A0ACB9DQ34_ARCLA</name>
<reference evidence="2" key="1">
    <citation type="journal article" date="2022" name="Mol. Ecol. Resour.">
        <title>The genomes of chicory, endive, great burdock and yacon provide insights into Asteraceae palaeo-polyploidization history and plant inulin production.</title>
        <authorList>
            <person name="Fan W."/>
            <person name="Wang S."/>
            <person name="Wang H."/>
            <person name="Wang A."/>
            <person name="Jiang F."/>
            <person name="Liu H."/>
            <person name="Zhao H."/>
            <person name="Xu D."/>
            <person name="Zhang Y."/>
        </authorList>
    </citation>
    <scope>NUCLEOTIDE SEQUENCE [LARGE SCALE GENOMIC DNA]</scope>
    <source>
        <strain evidence="2">cv. Niubang</strain>
    </source>
</reference>
<sequence length="99" mass="11490">MNHSTQKLNLDALRKERDGMEANGREFDQVSVLMDDIQKLCNQLLEITKERDEVLTQAEELQNAKAEQQLLMERCHDKFLNAKAEVEELTMKLSTLENV</sequence>
<proteinExistence type="predicted"/>
<keyword evidence="2" id="KW-1185">Reference proteome</keyword>
<evidence type="ECO:0000313" key="2">
    <source>
        <dbReference type="Proteomes" id="UP001055879"/>
    </source>
</evidence>
<comment type="caution">
    <text evidence="1">The sequence shown here is derived from an EMBL/GenBank/DDBJ whole genome shotgun (WGS) entry which is preliminary data.</text>
</comment>